<gene>
    <name evidence="2" type="ORF">FISHEDRAFT_70320</name>
</gene>
<feature type="region of interest" description="Disordered" evidence="1">
    <location>
        <begin position="410"/>
        <end position="444"/>
    </location>
</feature>
<feature type="compositionally biased region" description="Low complexity" evidence="1">
    <location>
        <begin position="934"/>
        <end position="950"/>
    </location>
</feature>
<dbReference type="EMBL" id="KN881646">
    <property type="protein sequence ID" value="KIY52088.1"/>
    <property type="molecule type" value="Genomic_DNA"/>
</dbReference>
<evidence type="ECO:0000313" key="3">
    <source>
        <dbReference type="Proteomes" id="UP000054144"/>
    </source>
</evidence>
<name>A0A0D7AMS3_9AGAR</name>
<feature type="compositionally biased region" description="Low complexity" evidence="1">
    <location>
        <begin position="427"/>
        <end position="436"/>
    </location>
</feature>
<feature type="compositionally biased region" description="Polar residues" evidence="1">
    <location>
        <begin position="240"/>
        <end position="258"/>
    </location>
</feature>
<feature type="region of interest" description="Disordered" evidence="1">
    <location>
        <begin position="354"/>
        <end position="390"/>
    </location>
</feature>
<evidence type="ECO:0000256" key="1">
    <source>
        <dbReference type="SAM" id="MobiDB-lite"/>
    </source>
</evidence>
<dbReference type="OrthoDB" id="3061820at2759"/>
<feature type="compositionally biased region" description="Low complexity" evidence="1">
    <location>
        <begin position="365"/>
        <end position="383"/>
    </location>
</feature>
<feature type="region of interest" description="Disordered" evidence="1">
    <location>
        <begin position="1191"/>
        <end position="1252"/>
    </location>
</feature>
<feature type="region of interest" description="Disordered" evidence="1">
    <location>
        <begin position="224"/>
        <end position="274"/>
    </location>
</feature>
<evidence type="ECO:0000313" key="2">
    <source>
        <dbReference type="EMBL" id="KIY52088.1"/>
    </source>
</evidence>
<protein>
    <submittedName>
        <fullName evidence="2">Uncharacterized protein</fullName>
    </submittedName>
</protein>
<feature type="compositionally biased region" description="Low complexity" evidence="1">
    <location>
        <begin position="1243"/>
        <end position="1252"/>
    </location>
</feature>
<feature type="region of interest" description="Disordered" evidence="1">
    <location>
        <begin position="720"/>
        <end position="742"/>
    </location>
</feature>
<sequence length="1416" mass="152661">MSTPNREWETRPSGSLDLQQRPSPSMRNQSIYPLPRNNVLGDLCAIARRGWSRSADDLSKFPKTDAPAWPNQNERRGALAAKLAPIATNPTALQSRIEEYRTTGPESPNVDSPVSPNFSPRLGTASPRPTLVRAPSPRKFSRDDQDTHPFPTAEGVKIPSLSSSPKVPAGPMPSSLSTPLIYEETMSNPSPLTHVDARVTSSLAQRRCPFRQVRVRTCRYLRASPPPDASDHGSVPLTPINGNIPSAQETPQRPTSTLPPLGPPQMRSRSHSFTPRLSSKLGFTLLPSPSQPLPQAHAASPASAQPLMIYTMASPTRAVPVMQNLHAPGIGLPIPKRKGSGSSEHSIKEMLGGLLSPRKSNTQLGAAAGSTGSNSSTSGSRTSINLLNGKIGRGSNSGNIAPAHQQRLGSVNKLASPRIIEPDVDGSSKSGRRSPAGGRGGRLSHVDERRASHADQQHDSLPVGMRLSVEGNSKWTSQIVLTVASSTNLTVFSIAISGYSNDVTGWKPDEMVLTGTKLYFWKPPSGDIQAIRALFPTTILLPEEDTVEAARKITRGMFEALVHECVFATTFFEVDDPTSTEQNWEAMAKYVTYALTILLTLPPLAGRAKFENEFDRCAEHLVSGVESRANNEFAKAEMPEASSQADDGQDGNKVENTIGVATITEEPPDERSPMKSRVAWLASEHIRFHGEPKDLKLWDDWKAGTFLKFSFGMLSVLGSTSETQGSPELEEQGGTLPTSSSTQAIYARSPAGSPFLGFGTPKSNPYAAFRLGSPQLSAMISPNPYLSKSAPTGITRAGVGLGTPVSVPGGSVKSCSGDLSSMHMDDQAWALVNSGIEQALLFRDALYAISPLLFACSLTVFHRTVLQANILDALDAAFVISNSNELHLDGESVVSAAELFGCDDHPHWLTKLVLVQILTDTPSDASRSLQATLSPQTSSARSSTSTPPQRGTSTSDAALRHVSHTHSRSAVIERAELHEVEGWVYDPELGQVNEPAVTRWGGDARMREVLRIFETLRASFDLCPRKVVNDGNADRVEEDTQKLVACWRTLASESAGKGSVASKFVRVEQFMALSIATEPRRRGLFEPYYWSRPATSYPRASLEALMFPEPLPTVALIDRSQLARGRLDSDPGNMPSIHFLGGFDGHLNPEDRRKIKSISNNPLSRLNEGGTVIPVYNGELLLVVVSQSGTDSVASSRPSSPPPSSAIDHNATPSTEKGVGRTPSIRVKPGSSAGLDRKTSIARRSSLPSSLSGSRRDYVITEVTSDRPLRVLVKAGTLDRLVELLICGLKHVSVSVADDNGEMSLKEGMTRELLVDRNDSPREGIRENAAQVVLLANGPMGIYILGGQDILDDSQMYHVVDGFLISSIDHTINDLDVALEGGIDATELSQGCTSLLEMKESLITTFRQQTSRPANP</sequence>
<feature type="region of interest" description="Disordered" evidence="1">
    <location>
        <begin position="1"/>
        <end position="34"/>
    </location>
</feature>
<dbReference type="Proteomes" id="UP000054144">
    <property type="component" value="Unassembled WGS sequence"/>
</dbReference>
<feature type="compositionally biased region" description="Polar residues" evidence="1">
    <location>
        <begin position="104"/>
        <end position="118"/>
    </location>
</feature>
<feature type="region of interest" description="Disordered" evidence="1">
    <location>
        <begin position="102"/>
        <end position="174"/>
    </location>
</feature>
<accession>A0A0D7AMS3</accession>
<feature type="compositionally biased region" description="Polar residues" evidence="1">
    <location>
        <begin position="12"/>
        <end position="31"/>
    </location>
</feature>
<organism evidence="2 3">
    <name type="scientific">Fistulina hepatica ATCC 64428</name>
    <dbReference type="NCBI Taxonomy" id="1128425"/>
    <lineage>
        <taxon>Eukaryota</taxon>
        <taxon>Fungi</taxon>
        <taxon>Dikarya</taxon>
        <taxon>Basidiomycota</taxon>
        <taxon>Agaricomycotina</taxon>
        <taxon>Agaricomycetes</taxon>
        <taxon>Agaricomycetidae</taxon>
        <taxon>Agaricales</taxon>
        <taxon>Fistulinaceae</taxon>
        <taxon>Fistulina</taxon>
    </lineage>
</organism>
<keyword evidence="3" id="KW-1185">Reference proteome</keyword>
<feature type="compositionally biased region" description="Basic and acidic residues" evidence="1">
    <location>
        <begin position="1"/>
        <end position="10"/>
    </location>
</feature>
<feature type="region of interest" description="Disordered" evidence="1">
    <location>
        <begin position="926"/>
        <end position="962"/>
    </location>
</feature>
<reference evidence="2 3" key="1">
    <citation type="journal article" date="2015" name="Fungal Genet. Biol.">
        <title>Evolution of novel wood decay mechanisms in Agaricales revealed by the genome sequences of Fistulina hepatica and Cylindrobasidium torrendii.</title>
        <authorList>
            <person name="Floudas D."/>
            <person name="Held B.W."/>
            <person name="Riley R."/>
            <person name="Nagy L.G."/>
            <person name="Koehler G."/>
            <person name="Ransdell A.S."/>
            <person name="Younus H."/>
            <person name="Chow J."/>
            <person name="Chiniquy J."/>
            <person name="Lipzen A."/>
            <person name="Tritt A."/>
            <person name="Sun H."/>
            <person name="Haridas S."/>
            <person name="LaButti K."/>
            <person name="Ohm R.A."/>
            <person name="Kues U."/>
            <person name="Blanchette R.A."/>
            <person name="Grigoriev I.V."/>
            <person name="Minto R.E."/>
            <person name="Hibbett D.S."/>
        </authorList>
    </citation>
    <scope>NUCLEOTIDE SEQUENCE [LARGE SCALE GENOMIC DNA]</scope>
    <source>
        <strain evidence="2 3">ATCC 64428</strain>
    </source>
</reference>
<proteinExistence type="predicted"/>